<dbReference type="Gramene" id="QL03p007593:mrna">
    <property type="protein sequence ID" value="QL03p007593:mrna"/>
    <property type="gene ID" value="QL03p007593"/>
</dbReference>
<reference evidence="1" key="2">
    <citation type="submission" date="2021-01" db="UniProtKB">
        <authorList>
            <consortium name="EnsemblPlants"/>
        </authorList>
    </citation>
    <scope>IDENTIFICATION</scope>
</reference>
<organism evidence="1 2">
    <name type="scientific">Quercus lobata</name>
    <name type="common">Valley oak</name>
    <dbReference type="NCBI Taxonomy" id="97700"/>
    <lineage>
        <taxon>Eukaryota</taxon>
        <taxon>Viridiplantae</taxon>
        <taxon>Streptophyta</taxon>
        <taxon>Embryophyta</taxon>
        <taxon>Tracheophyta</taxon>
        <taxon>Spermatophyta</taxon>
        <taxon>Magnoliopsida</taxon>
        <taxon>eudicotyledons</taxon>
        <taxon>Gunneridae</taxon>
        <taxon>Pentapetalae</taxon>
        <taxon>rosids</taxon>
        <taxon>fabids</taxon>
        <taxon>Fagales</taxon>
        <taxon>Fagaceae</taxon>
        <taxon>Quercus</taxon>
    </lineage>
</organism>
<dbReference type="EMBL" id="LRBV02000003">
    <property type="status" value="NOT_ANNOTATED_CDS"/>
    <property type="molecule type" value="Genomic_DNA"/>
</dbReference>
<keyword evidence="2" id="KW-1185">Reference proteome</keyword>
<name>A0A7N2L410_QUELO</name>
<protein>
    <submittedName>
        <fullName evidence="1">Uncharacterized protein</fullName>
    </submittedName>
</protein>
<evidence type="ECO:0000313" key="1">
    <source>
        <dbReference type="EnsemblPlants" id="QL03p007593:mrna"/>
    </source>
</evidence>
<dbReference type="Proteomes" id="UP000594261">
    <property type="component" value="Chromosome 3"/>
</dbReference>
<proteinExistence type="predicted"/>
<evidence type="ECO:0000313" key="2">
    <source>
        <dbReference type="Proteomes" id="UP000594261"/>
    </source>
</evidence>
<dbReference type="InParanoid" id="A0A7N2L410"/>
<dbReference type="OMA" id="CLCISAP"/>
<accession>A0A7N2L410</accession>
<sequence>MLLDLSRLKPTLVLLYLFETPLFKEGHTTFDFETPHSYSTNKTASLEIYPRKSYHGRLSNQATAKTATKLLTICNANKGILSVNWSHRHHLITPSIFPSETSSCPLNSCTHMIIAGYWVGPDLDDGWGFVEAFVNQIT</sequence>
<reference evidence="1 2" key="1">
    <citation type="journal article" date="2016" name="G3 (Bethesda)">
        <title>First Draft Assembly and Annotation of the Genome of a California Endemic Oak Quercus lobata Nee (Fagaceae).</title>
        <authorList>
            <person name="Sork V.L."/>
            <person name="Fitz-Gibbon S.T."/>
            <person name="Puiu D."/>
            <person name="Crepeau M."/>
            <person name="Gugger P.F."/>
            <person name="Sherman R."/>
            <person name="Stevens K."/>
            <person name="Langley C.H."/>
            <person name="Pellegrini M."/>
            <person name="Salzberg S.L."/>
        </authorList>
    </citation>
    <scope>NUCLEOTIDE SEQUENCE [LARGE SCALE GENOMIC DNA]</scope>
    <source>
        <strain evidence="1 2">cv. SW786</strain>
    </source>
</reference>
<dbReference type="AlphaFoldDB" id="A0A7N2L410"/>
<dbReference type="EnsemblPlants" id="QL03p007593:mrna">
    <property type="protein sequence ID" value="QL03p007593:mrna"/>
    <property type="gene ID" value="QL03p007593"/>
</dbReference>